<accession>A0A0P1KWA7</accession>
<sequence>MNSRSVAAIKYVDAAELFQWIKRGATGAGEPFQVIDVRGSDYIGGHIVNGWNYPYRELRDGGARMEELVQRLRDAARAQPINCVFHCAQSQQRGPSAAMKFLRSVADEDLARMRVWVLRGGFNHWQAEYGEDASVTEAFVPDLWRM</sequence>
<proteinExistence type="predicted"/>
<evidence type="ECO:0000259" key="1">
    <source>
        <dbReference type="PROSITE" id="PS50206"/>
    </source>
</evidence>
<keyword evidence="3" id="KW-1185">Reference proteome</keyword>
<evidence type="ECO:0000313" key="3">
    <source>
        <dbReference type="Proteomes" id="UP000236544"/>
    </source>
</evidence>
<dbReference type="GO" id="GO:0005634">
    <property type="term" value="C:nucleus"/>
    <property type="evidence" value="ECO:0007669"/>
    <property type="project" value="TreeGrafter"/>
</dbReference>
<reference evidence="3" key="1">
    <citation type="submission" date="2015-10" db="EMBL/GenBank/DDBJ databases">
        <authorList>
            <person name="Devillers H."/>
        </authorList>
    </citation>
    <scope>NUCLEOTIDE SEQUENCE [LARGE SCALE GENOMIC DNA]</scope>
</reference>
<dbReference type="GO" id="GO:0005737">
    <property type="term" value="C:cytoplasm"/>
    <property type="evidence" value="ECO:0007669"/>
    <property type="project" value="TreeGrafter"/>
</dbReference>
<dbReference type="OrthoDB" id="102559at2759"/>
<evidence type="ECO:0000313" key="2">
    <source>
        <dbReference type="EMBL" id="CUS24548.1"/>
    </source>
</evidence>
<dbReference type="Proteomes" id="UP000236544">
    <property type="component" value="Unassembled WGS sequence"/>
</dbReference>
<dbReference type="Pfam" id="PF00581">
    <property type="entry name" value="Rhodanese"/>
    <property type="match status" value="1"/>
</dbReference>
<organism evidence="2 3">
    <name type="scientific">Lachancea quebecensis</name>
    <dbReference type="NCBI Taxonomy" id="1654605"/>
    <lineage>
        <taxon>Eukaryota</taxon>
        <taxon>Fungi</taxon>
        <taxon>Dikarya</taxon>
        <taxon>Ascomycota</taxon>
        <taxon>Saccharomycotina</taxon>
        <taxon>Saccharomycetes</taxon>
        <taxon>Saccharomycetales</taxon>
        <taxon>Saccharomycetaceae</taxon>
        <taxon>Lachancea</taxon>
    </lineage>
</organism>
<dbReference type="SUPFAM" id="SSF52821">
    <property type="entry name" value="Rhodanese/Cell cycle control phosphatase"/>
    <property type="match status" value="1"/>
</dbReference>
<dbReference type="PROSITE" id="PS50206">
    <property type="entry name" value="RHODANESE_3"/>
    <property type="match status" value="1"/>
</dbReference>
<dbReference type="InterPro" id="IPR036873">
    <property type="entry name" value="Rhodanese-like_dom_sf"/>
</dbReference>
<dbReference type="Gene3D" id="3.40.250.10">
    <property type="entry name" value="Rhodanese-like domain"/>
    <property type="match status" value="1"/>
</dbReference>
<gene>
    <name evidence="2" type="ORF">LAQU0_S17e01420g</name>
</gene>
<dbReference type="EMBL" id="LN890555">
    <property type="protein sequence ID" value="CUS24548.1"/>
    <property type="molecule type" value="Genomic_DNA"/>
</dbReference>
<name>A0A0P1KWA7_9SACH</name>
<dbReference type="PANTHER" id="PTHR10828">
    <property type="entry name" value="M-PHASE INDUCER PHOSPHATASE DUAL SPECIFICITY PHOSPHATASE CDC25"/>
    <property type="match status" value="1"/>
</dbReference>
<dbReference type="AlphaFoldDB" id="A0A0P1KWA7"/>
<dbReference type="PANTHER" id="PTHR10828:SF38">
    <property type="entry name" value="ARSENICAL-RESISTANCE PROTEIN 2-RELATED"/>
    <property type="match status" value="1"/>
</dbReference>
<dbReference type="InterPro" id="IPR001763">
    <property type="entry name" value="Rhodanese-like_dom"/>
</dbReference>
<dbReference type="SMART" id="SM00450">
    <property type="entry name" value="RHOD"/>
    <property type="match status" value="1"/>
</dbReference>
<protein>
    <submittedName>
        <fullName evidence="2">LAQU0S17e01420g1_1</fullName>
    </submittedName>
</protein>
<feature type="domain" description="Rhodanese" evidence="1">
    <location>
        <begin position="28"/>
        <end position="134"/>
    </location>
</feature>
<dbReference type="GO" id="GO:0004725">
    <property type="term" value="F:protein tyrosine phosphatase activity"/>
    <property type="evidence" value="ECO:0007669"/>
    <property type="project" value="TreeGrafter"/>
</dbReference>